<dbReference type="Pfam" id="PF01657">
    <property type="entry name" value="Stress-antifung"/>
    <property type="match status" value="2"/>
</dbReference>
<comment type="similarity">
    <text evidence="4">Belongs to the MscS (TC 1.A.23) family.</text>
</comment>
<dbReference type="FunFam" id="3.30.430.20:FF:000001">
    <property type="entry name" value="cysteine-rich repeat secretory protein 3"/>
    <property type="match status" value="1"/>
</dbReference>
<comment type="subcellular location">
    <subcellularLocation>
        <location evidence="17">Cell junction</location>
        <location evidence="17">Plasmodesma</location>
    </subcellularLocation>
    <subcellularLocation>
        <location evidence="2">Cell membrane</location>
    </subcellularLocation>
    <subcellularLocation>
        <location evidence="18">Endomembrane system</location>
        <topology evidence="18">Single-pass membrane protein</topology>
    </subcellularLocation>
    <subcellularLocation>
        <location evidence="1">Membrane</location>
        <topology evidence="1">Multi-pass membrane protein</topology>
    </subcellularLocation>
    <subcellularLocation>
        <location evidence="3">Membrane</location>
        <topology evidence="3">Single-pass type I membrane protein</topology>
    </subcellularLocation>
</comment>
<keyword evidence="10" id="KW-0677">Repeat</keyword>
<dbReference type="GO" id="GO:0009506">
    <property type="term" value="C:plasmodesma"/>
    <property type="evidence" value="ECO:0007669"/>
    <property type="project" value="UniProtKB-SubCell"/>
</dbReference>
<evidence type="ECO:0000256" key="18">
    <source>
        <dbReference type="ARBA" id="ARBA00037847"/>
    </source>
</evidence>
<keyword evidence="15" id="KW-1015">Disulfide bond</keyword>
<evidence type="ECO:0000256" key="12">
    <source>
        <dbReference type="ARBA" id="ARBA00022989"/>
    </source>
</evidence>
<dbReference type="FunFam" id="3.30.430.20:FF:000011">
    <property type="entry name" value="Cysteine-rich repeat secretory protein 15"/>
    <property type="match status" value="1"/>
</dbReference>
<proteinExistence type="inferred from homology"/>
<feature type="domain" description="Gnk2-homologous" evidence="21">
    <location>
        <begin position="133"/>
        <end position="233"/>
    </location>
</feature>
<evidence type="ECO:0000256" key="19">
    <source>
        <dbReference type="ARBA" id="ARBA00038393"/>
    </source>
</evidence>
<gene>
    <name evidence="22" type="ORF">E3N88_19225</name>
</gene>
<keyword evidence="23" id="KW-1185">Reference proteome</keyword>
<dbReference type="Gene3D" id="2.30.30.60">
    <property type="match status" value="1"/>
</dbReference>
<keyword evidence="12 20" id="KW-1133">Transmembrane helix</keyword>
<dbReference type="CDD" id="cd23509">
    <property type="entry name" value="Gnk2-like"/>
    <property type="match status" value="2"/>
</dbReference>
<sequence length="682" mass="74593">MLKFHKLSSKIFLFFTFFSYFVRSHVFTYYGCSQENFKPNTPFGTNLNSLLSSLVSSSSQTSYASFAIGNDSNAPINSAVYGLYQCRGDLRTPECSECVKNAVSQVGVVCPYSYSGSLQLEECLVWFENYDFLGKLDTSLRFKKCSRSVSHDIQFLKHRDDVLIELGEVDQGFRVSDSGLVEGFSQCLGDLDSNDCSSCLEEAVSKLKSLCGASEAGDVFLAQCYMRYWASGYYDSPSKSSTDDDDVGKTIAIVVGVVAGVAAFIVLLSFCGKSRDSSRKLGFQFGAYAMTGIRYLISRRMYTSCVKSNNYVYQVKDTVRTSFACISLDYSTNKITRNNNMDIISPRLSNLHGQTTSPFLGTTYLLNHRLYSSSSGNRGEDVAASSSSGPEASKISQVFNRRAGYILTCRVIVEGVMVAPTTVASQVIGPAWKGAFILSFVWFLHRWKTNVITRALSMKYEAVDRDKLLTLDKLSSVGLFVLGGMTLAEACGVAVQSILTVGGIGGVATAFAARDILGNVLSGLSIQLSQPFSIGDTIKAGSVEGQVIEMGLTTTSLLSAEKFPIVVPNSLFSSQAIVNKSRAGWRAVVSKIPVQVDDIEKIPQISKEIENMMKSNANIFLEKEQPYCYLSRVERSFAELSLGCNLKQMSKDKLFLAEQDILVQSVGIIKKHGATLASTWGT</sequence>
<keyword evidence="7" id="KW-0945">Host-virus interaction</keyword>
<dbReference type="SUPFAM" id="SSF82861">
    <property type="entry name" value="Mechanosensitive channel protein MscS (YggB), transmembrane region"/>
    <property type="match status" value="1"/>
</dbReference>
<evidence type="ECO:0000256" key="5">
    <source>
        <dbReference type="ARBA" id="ARBA00022448"/>
    </source>
</evidence>
<accession>A0A5N6NNW2</accession>
<dbReference type="GO" id="GO:0034220">
    <property type="term" value="P:monoatomic ion transmembrane transport"/>
    <property type="evidence" value="ECO:0007669"/>
    <property type="project" value="UniProtKB-KW"/>
</dbReference>
<evidence type="ECO:0000256" key="11">
    <source>
        <dbReference type="ARBA" id="ARBA00022949"/>
    </source>
</evidence>
<keyword evidence="13" id="KW-0406">Ion transport</keyword>
<protein>
    <recommendedName>
        <fullName evidence="21">Gnk2-homologous domain-containing protein</fullName>
    </recommendedName>
</protein>
<dbReference type="Pfam" id="PF00924">
    <property type="entry name" value="MS_channel_2nd"/>
    <property type="match status" value="1"/>
</dbReference>
<comment type="similarity">
    <text evidence="19">Belongs to the cysteine-rich repeat secretory protein family. Plasmodesmata-located proteins (PDLD) subfamily.</text>
</comment>
<evidence type="ECO:0000256" key="13">
    <source>
        <dbReference type="ARBA" id="ARBA00023065"/>
    </source>
</evidence>
<comment type="caution">
    <text evidence="22">The sequence shown here is derived from an EMBL/GenBank/DDBJ whole genome shotgun (WGS) entry which is preliminary data.</text>
</comment>
<evidence type="ECO:0000256" key="3">
    <source>
        <dbReference type="ARBA" id="ARBA00004479"/>
    </source>
</evidence>
<feature type="transmembrane region" description="Helical" evidence="20">
    <location>
        <begin position="251"/>
        <end position="271"/>
    </location>
</feature>
<dbReference type="InterPro" id="IPR006685">
    <property type="entry name" value="MscS_channel_2nd"/>
</dbReference>
<dbReference type="InterPro" id="IPR038408">
    <property type="entry name" value="GNK2_sf"/>
</dbReference>
<keyword evidence="5" id="KW-0813">Transport</keyword>
<dbReference type="PROSITE" id="PS51473">
    <property type="entry name" value="GNK2"/>
    <property type="match status" value="2"/>
</dbReference>
<evidence type="ECO:0000256" key="6">
    <source>
        <dbReference type="ARBA" id="ARBA00022475"/>
    </source>
</evidence>
<keyword evidence="9" id="KW-0732">Signal</keyword>
<keyword evidence="14 20" id="KW-0472">Membrane</keyword>
<dbReference type="SUPFAM" id="SSF50182">
    <property type="entry name" value="Sm-like ribonucleoproteins"/>
    <property type="match status" value="1"/>
</dbReference>
<name>A0A5N6NNW2_9ASTR</name>
<keyword evidence="11" id="KW-0965">Cell junction</keyword>
<dbReference type="Gene3D" id="3.30.430.20">
    <property type="entry name" value="Gnk2 domain, C-X8-C-X2-C motif"/>
    <property type="match status" value="2"/>
</dbReference>
<dbReference type="PANTHER" id="PTHR30566">
    <property type="entry name" value="YNAI-RELATED MECHANOSENSITIVE ION CHANNEL"/>
    <property type="match status" value="1"/>
</dbReference>
<dbReference type="InterPro" id="IPR010920">
    <property type="entry name" value="LSM_dom_sf"/>
</dbReference>
<evidence type="ECO:0000256" key="16">
    <source>
        <dbReference type="ARBA" id="ARBA00023303"/>
    </source>
</evidence>
<dbReference type="InterPro" id="IPR011014">
    <property type="entry name" value="MscS_channel_TM-2"/>
</dbReference>
<evidence type="ECO:0000256" key="9">
    <source>
        <dbReference type="ARBA" id="ARBA00022729"/>
    </source>
</evidence>
<dbReference type="Gene3D" id="1.10.287.1260">
    <property type="match status" value="1"/>
</dbReference>
<keyword evidence="6" id="KW-1003">Cell membrane</keyword>
<evidence type="ECO:0000256" key="14">
    <source>
        <dbReference type="ARBA" id="ARBA00023136"/>
    </source>
</evidence>
<organism evidence="22 23">
    <name type="scientific">Mikania micrantha</name>
    <name type="common">bitter vine</name>
    <dbReference type="NCBI Taxonomy" id="192012"/>
    <lineage>
        <taxon>Eukaryota</taxon>
        <taxon>Viridiplantae</taxon>
        <taxon>Streptophyta</taxon>
        <taxon>Embryophyta</taxon>
        <taxon>Tracheophyta</taxon>
        <taxon>Spermatophyta</taxon>
        <taxon>Magnoliopsida</taxon>
        <taxon>eudicotyledons</taxon>
        <taxon>Gunneridae</taxon>
        <taxon>Pentapetalae</taxon>
        <taxon>asterids</taxon>
        <taxon>campanulids</taxon>
        <taxon>Asterales</taxon>
        <taxon>Asteraceae</taxon>
        <taxon>Asteroideae</taxon>
        <taxon>Heliantheae alliance</taxon>
        <taxon>Eupatorieae</taxon>
        <taxon>Mikania</taxon>
    </lineage>
</organism>
<dbReference type="GO" id="GO:0012505">
    <property type="term" value="C:endomembrane system"/>
    <property type="evidence" value="ECO:0007669"/>
    <property type="project" value="UniProtKB-SubCell"/>
</dbReference>
<dbReference type="Proteomes" id="UP000326396">
    <property type="component" value="Linkage Group LG18"/>
</dbReference>
<reference evidence="22 23" key="1">
    <citation type="submission" date="2019-05" db="EMBL/GenBank/DDBJ databases">
        <title>Mikania micrantha, genome provides insights into the molecular mechanism of rapid growth.</title>
        <authorList>
            <person name="Liu B."/>
        </authorList>
    </citation>
    <scope>NUCLEOTIDE SEQUENCE [LARGE SCALE GENOMIC DNA]</scope>
    <source>
        <strain evidence="22">NLD-2019</strain>
        <tissue evidence="22">Leaf</tissue>
    </source>
</reference>
<evidence type="ECO:0000256" key="4">
    <source>
        <dbReference type="ARBA" id="ARBA00008017"/>
    </source>
</evidence>
<keyword evidence="16" id="KW-0407">Ion channel</keyword>
<evidence type="ECO:0000256" key="15">
    <source>
        <dbReference type="ARBA" id="ARBA00023157"/>
    </source>
</evidence>
<evidence type="ECO:0000256" key="2">
    <source>
        <dbReference type="ARBA" id="ARBA00004236"/>
    </source>
</evidence>
<evidence type="ECO:0000256" key="7">
    <source>
        <dbReference type="ARBA" id="ARBA00022581"/>
    </source>
</evidence>
<evidence type="ECO:0000256" key="10">
    <source>
        <dbReference type="ARBA" id="ARBA00022737"/>
    </source>
</evidence>
<dbReference type="InterPro" id="IPR002902">
    <property type="entry name" value="GNK2"/>
</dbReference>
<dbReference type="AlphaFoldDB" id="A0A5N6NNW2"/>
<dbReference type="PANTHER" id="PTHR30566:SF5">
    <property type="entry name" value="MECHANOSENSITIVE ION CHANNEL PROTEIN 1, MITOCHONDRIAL-RELATED"/>
    <property type="match status" value="1"/>
</dbReference>
<evidence type="ECO:0000259" key="21">
    <source>
        <dbReference type="PROSITE" id="PS51473"/>
    </source>
</evidence>
<evidence type="ECO:0000256" key="8">
    <source>
        <dbReference type="ARBA" id="ARBA00022692"/>
    </source>
</evidence>
<evidence type="ECO:0000256" key="1">
    <source>
        <dbReference type="ARBA" id="ARBA00004141"/>
    </source>
</evidence>
<evidence type="ECO:0000313" key="22">
    <source>
        <dbReference type="EMBL" id="KAD4982554.1"/>
    </source>
</evidence>
<dbReference type="EMBL" id="SZYD01000010">
    <property type="protein sequence ID" value="KAD4982554.1"/>
    <property type="molecule type" value="Genomic_DNA"/>
</dbReference>
<dbReference type="InterPro" id="IPR023408">
    <property type="entry name" value="MscS_beta-dom_sf"/>
</dbReference>
<feature type="domain" description="Gnk2-homologous" evidence="21">
    <location>
        <begin position="25"/>
        <end position="132"/>
    </location>
</feature>
<dbReference type="GO" id="GO:0005886">
    <property type="term" value="C:plasma membrane"/>
    <property type="evidence" value="ECO:0007669"/>
    <property type="project" value="UniProtKB-SubCell"/>
</dbReference>
<evidence type="ECO:0000256" key="20">
    <source>
        <dbReference type="SAM" id="Phobius"/>
    </source>
</evidence>
<keyword evidence="8 20" id="KW-0812">Transmembrane</keyword>
<dbReference type="OrthoDB" id="567160at2759"/>
<evidence type="ECO:0000256" key="17">
    <source>
        <dbReference type="ARBA" id="ARBA00024184"/>
    </source>
</evidence>
<evidence type="ECO:0000313" key="23">
    <source>
        <dbReference type="Proteomes" id="UP000326396"/>
    </source>
</evidence>